<accession>Q1Q592</accession>
<protein>
    <submittedName>
        <fullName evidence="1">Uncharacterized protein</fullName>
    </submittedName>
</protein>
<reference evidence="1" key="2">
    <citation type="submission" date="2006-01" db="EMBL/GenBank/DDBJ databases">
        <authorList>
            <person name="Genoscope"/>
        </authorList>
    </citation>
    <scope>NUCLEOTIDE SEQUENCE</scope>
</reference>
<dbReference type="EMBL" id="CT573071">
    <property type="protein sequence ID" value="CAJ75190.1"/>
    <property type="molecule type" value="Genomic_DNA"/>
</dbReference>
<name>Q1Q592_KUEST</name>
<organism evidence="1">
    <name type="scientific">Kuenenia stuttgartiensis</name>
    <dbReference type="NCBI Taxonomy" id="174633"/>
    <lineage>
        <taxon>Bacteria</taxon>
        <taxon>Pseudomonadati</taxon>
        <taxon>Planctomycetota</taxon>
        <taxon>Candidatus Brocadiia</taxon>
        <taxon>Candidatus Brocadiales</taxon>
        <taxon>Candidatus Brocadiaceae</taxon>
        <taxon>Candidatus Kuenenia</taxon>
    </lineage>
</organism>
<evidence type="ECO:0000313" key="1">
    <source>
        <dbReference type="EMBL" id="CAJ75190.1"/>
    </source>
</evidence>
<sequence>MGSVPILLTIVFKHCVDDKEKHREIGTATIYWFSLVFPMEEPLTFFQIMFQFFS</sequence>
<dbReference type="AlphaFoldDB" id="Q1Q592"/>
<reference evidence="1" key="1">
    <citation type="journal article" date="2006" name="Nature">
        <title>Deciphering the evolution and metabolism of an anammox bacterium from a community genome.</title>
        <authorList>
            <person name="Strous M."/>
            <person name="Pelletier E."/>
            <person name="Mangenot S."/>
            <person name="Rattei T."/>
            <person name="Lehner A."/>
            <person name="Taylor M.W."/>
            <person name="Horn M."/>
            <person name="Daims H."/>
            <person name="Bartol-Mavel D."/>
            <person name="Wincker P."/>
            <person name="Barbe V."/>
            <person name="Fonknechten N."/>
            <person name="Vallenet D."/>
            <person name="Segurens B."/>
            <person name="Schenowitz-Truong C."/>
            <person name="Medigue C."/>
            <person name="Collingro A."/>
            <person name="Snel B."/>
            <person name="Dutilh B.E."/>
            <person name="OpDenCamp H.J.M."/>
            <person name="vanDerDrift C."/>
            <person name="Cirpus I."/>
            <person name="vanDePas-Schoonen K.T."/>
            <person name="Harhangi H.R."/>
            <person name="vanNiftrik L."/>
            <person name="Schmid M."/>
            <person name="Keltjens J."/>
            <person name="vanDeVossenberg J."/>
            <person name="Kartal B."/>
            <person name="Meier H."/>
            <person name="Frishman D."/>
            <person name="Huynen M.A."/>
            <person name="Mewes H."/>
            <person name="Weissenbach J."/>
            <person name="Jetten M.S.M."/>
            <person name="Wagner M."/>
            <person name="LePaslier D."/>
        </authorList>
    </citation>
    <scope>NUCLEOTIDE SEQUENCE</scope>
</reference>
<proteinExistence type="predicted"/>
<gene>
    <name evidence="1" type="ORF">kuste4428</name>
</gene>